<reference evidence="2 3" key="1">
    <citation type="submission" date="2017-11" db="EMBL/GenBank/DDBJ databases">
        <title>De-novo sequencing of pomegranate (Punica granatum L.) genome.</title>
        <authorList>
            <person name="Akparov Z."/>
            <person name="Amiraslanov A."/>
            <person name="Hajiyeva S."/>
            <person name="Abbasov M."/>
            <person name="Kaur K."/>
            <person name="Hamwieh A."/>
            <person name="Solovyev V."/>
            <person name="Salamov A."/>
            <person name="Braich B."/>
            <person name="Kosarev P."/>
            <person name="Mahmoud A."/>
            <person name="Hajiyev E."/>
            <person name="Babayeva S."/>
            <person name="Izzatullayeva V."/>
            <person name="Mammadov A."/>
            <person name="Mammadov A."/>
            <person name="Sharifova S."/>
            <person name="Ojaghi J."/>
            <person name="Eynullazada K."/>
            <person name="Bayramov B."/>
            <person name="Abdulazimova A."/>
            <person name="Shahmuradov I."/>
        </authorList>
    </citation>
    <scope>NUCLEOTIDE SEQUENCE [LARGE SCALE GENOMIC DNA]</scope>
    <source>
        <strain evidence="3">cv. AG2017</strain>
        <tissue evidence="2">Leaf</tissue>
    </source>
</reference>
<name>A0A2I0KJP3_PUNGR</name>
<evidence type="ECO:0000313" key="3">
    <source>
        <dbReference type="Proteomes" id="UP000233551"/>
    </source>
</evidence>
<accession>A0A2I0KJP3</accession>
<comment type="caution">
    <text evidence="2">The sequence shown here is derived from an EMBL/GenBank/DDBJ whole genome shotgun (WGS) entry which is preliminary data.</text>
</comment>
<keyword evidence="3" id="KW-1185">Reference proteome</keyword>
<dbReference type="AlphaFoldDB" id="A0A2I0KJP3"/>
<organism evidence="2 3">
    <name type="scientific">Punica granatum</name>
    <name type="common">Pomegranate</name>
    <dbReference type="NCBI Taxonomy" id="22663"/>
    <lineage>
        <taxon>Eukaryota</taxon>
        <taxon>Viridiplantae</taxon>
        <taxon>Streptophyta</taxon>
        <taxon>Embryophyta</taxon>
        <taxon>Tracheophyta</taxon>
        <taxon>Spermatophyta</taxon>
        <taxon>Magnoliopsida</taxon>
        <taxon>eudicotyledons</taxon>
        <taxon>Gunneridae</taxon>
        <taxon>Pentapetalae</taxon>
        <taxon>rosids</taxon>
        <taxon>malvids</taxon>
        <taxon>Myrtales</taxon>
        <taxon>Lythraceae</taxon>
        <taxon>Punica</taxon>
    </lineage>
</organism>
<feature type="region of interest" description="Disordered" evidence="1">
    <location>
        <begin position="37"/>
        <end position="70"/>
    </location>
</feature>
<protein>
    <submittedName>
        <fullName evidence="2">Uncharacterized protein</fullName>
    </submittedName>
</protein>
<proteinExistence type="predicted"/>
<dbReference type="Proteomes" id="UP000233551">
    <property type="component" value="Unassembled WGS sequence"/>
</dbReference>
<feature type="compositionally biased region" description="Polar residues" evidence="1">
    <location>
        <begin position="59"/>
        <end position="70"/>
    </location>
</feature>
<evidence type="ECO:0000256" key="1">
    <source>
        <dbReference type="SAM" id="MobiDB-lite"/>
    </source>
</evidence>
<gene>
    <name evidence="2" type="ORF">CRG98_010768</name>
</gene>
<dbReference type="EMBL" id="PGOL01000542">
    <property type="protein sequence ID" value="PKI68711.1"/>
    <property type="molecule type" value="Genomic_DNA"/>
</dbReference>
<evidence type="ECO:0000313" key="2">
    <source>
        <dbReference type="EMBL" id="PKI68711.1"/>
    </source>
</evidence>
<sequence>MEERKRDRVSVTASTTTFGSSRSLVLDRTAGIQTRKQYQPISPALGDRVQEPGLGPSAVGSTSPRRGTYP</sequence>